<evidence type="ECO:0000313" key="2">
    <source>
        <dbReference type="EMBL" id="GMN53028.1"/>
    </source>
</evidence>
<dbReference type="Proteomes" id="UP001187192">
    <property type="component" value="Unassembled WGS sequence"/>
</dbReference>
<reference evidence="2" key="1">
    <citation type="submission" date="2023-07" db="EMBL/GenBank/DDBJ databases">
        <title>draft genome sequence of fig (Ficus carica).</title>
        <authorList>
            <person name="Takahashi T."/>
            <person name="Nishimura K."/>
        </authorList>
    </citation>
    <scope>NUCLEOTIDE SEQUENCE</scope>
</reference>
<name>A0AA88AE28_FICCA</name>
<dbReference type="AlphaFoldDB" id="A0AA88AE28"/>
<feature type="region of interest" description="Disordered" evidence="1">
    <location>
        <begin position="60"/>
        <end position="96"/>
    </location>
</feature>
<dbReference type="EMBL" id="BTGU01000044">
    <property type="protein sequence ID" value="GMN53028.1"/>
    <property type="molecule type" value="Genomic_DNA"/>
</dbReference>
<gene>
    <name evidence="2" type="ORF">TIFTF001_022183</name>
</gene>
<proteinExistence type="predicted"/>
<organism evidence="2 3">
    <name type="scientific">Ficus carica</name>
    <name type="common">Common fig</name>
    <dbReference type="NCBI Taxonomy" id="3494"/>
    <lineage>
        <taxon>Eukaryota</taxon>
        <taxon>Viridiplantae</taxon>
        <taxon>Streptophyta</taxon>
        <taxon>Embryophyta</taxon>
        <taxon>Tracheophyta</taxon>
        <taxon>Spermatophyta</taxon>
        <taxon>Magnoliopsida</taxon>
        <taxon>eudicotyledons</taxon>
        <taxon>Gunneridae</taxon>
        <taxon>Pentapetalae</taxon>
        <taxon>rosids</taxon>
        <taxon>fabids</taxon>
        <taxon>Rosales</taxon>
        <taxon>Moraceae</taxon>
        <taxon>Ficeae</taxon>
        <taxon>Ficus</taxon>
    </lineage>
</organism>
<accession>A0AA88AE28</accession>
<evidence type="ECO:0000313" key="3">
    <source>
        <dbReference type="Proteomes" id="UP001187192"/>
    </source>
</evidence>
<sequence>MADVDVDGLERPMLVRWRPVMMSSKHMTPAQWERHGEKLGTQEERALSDWLKEFLSLRRASASEREREKRKRREKERRRGKVGRGHEGEDEDVDVS</sequence>
<protein>
    <submittedName>
        <fullName evidence="2">Uncharacterized protein</fullName>
    </submittedName>
</protein>
<comment type="caution">
    <text evidence="2">The sequence shown here is derived from an EMBL/GenBank/DDBJ whole genome shotgun (WGS) entry which is preliminary data.</text>
</comment>
<keyword evidence="3" id="KW-1185">Reference proteome</keyword>
<feature type="compositionally biased region" description="Basic residues" evidence="1">
    <location>
        <begin position="68"/>
        <end position="83"/>
    </location>
</feature>
<evidence type="ECO:0000256" key="1">
    <source>
        <dbReference type="SAM" id="MobiDB-lite"/>
    </source>
</evidence>